<gene>
    <name evidence="3" type="ORF">PAC_16933</name>
</gene>
<evidence type="ECO:0000256" key="1">
    <source>
        <dbReference type="SAM" id="MobiDB-lite"/>
    </source>
</evidence>
<feature type="domain" description="DUF6590" evidence="2">
    <location>
        <begin position="427"/>
        <end position="560"/>
    </location>
</feature>
<accession>A0A1L7XPS4</accession>
<dbReference type="PANTHER" id="PTHR35391">
    <property type="entry name" value="C2H2-TYPE DOMAIN-CONTAINING PROTEIN-RELATED"/>
    <property type="match status" value="1"/>
</dbReference>
<proteinExistence type="predicted"/>
<keyword evidence="4" id="KW-1185">Reference proteome</keyword>
<dbReference type="AlphaFoldDB" id="A0A1L7XPS4"/>
<sequence>MLRLDPSADSQHVYRDGEYYTTTEPRGYRSQAEEDQRFYTTQQDANFTEYLQEARVLDNVTSSVNIGPRMATICFRQTVIHTRSMVAPFRAASAGDDIMNLEGTTSHLRASCAKDDIMSLEDTTRSEIRPRVIAHNGAMLLKVKRWKSNRKNRTRCQRPIFKKQECKEIIQYSPNRLTTATPKMRFIKATPVSEELDPSFRIRNKDYKIFFRCGRVFKTLWTDPAGNDAVSSGESGHSVTKFKVAHGQYVYSKIRCFVVVSQQDRSCQCLPITTYEGKGITRRGIRLQEHGLIYSGDEVPSRPQGLLPPVKVKLSRNGERLSSSSYINYGRAYCVDTNVKVKDIGELYLGSRKLLRESYTEIHFGIDEEEPNRYPDANRSFGPNPIGTDYSRGIGAGIASSSNVAMMDSSLKDPTDVSGKQFMRPQKIGRIFKVPWAEPAGSVTDDESPLIISPQNGERIFQKIRRFVVLRQMQDHCLCLPLNTHNRQGASKDRVEVQDYAAVFTAKTPEPDTSEEQLEKLPFPVIVEAPTETVDPMSRINFGRVYTVEYNLRVQMWGELMQIGLISSTSTSSEAFLDDIQIRDSRIQIAQTILRYPMIQLDTLKIWGGDEEKGIGIVEETTGDKILMSKATPPKRKSPAPASRTGPDE</sequence>
<dbReference type="EMBL" id="FJOG01000041">
    <property type="protein sequence ID" value="CZR67034.1"/>
    <property type="molecule type" value="Genomic_DNA"/>
</dbReference>
<dbReference type="Proteomes" id="UP000184330">
    <property type="component" value="Unassembled WGS sequence"/>
</dbReference>
<reference evidence="3 4" key="1">
    <citation type="submission" date="2016-03" db="EMBL/GenBank/DDBJ databases">
        <authorList>
            <person name="Ploux O."/>
        </authorList>
    </citation>
    <scope>NUCLEOTIDE SEQUENCE [LARGE SCALE GENOMIC DNA]</scope>
    <source>
        <strain evidence="3 4">UAMH 11012</strain>
    </source>
</reference>
<dbReference type="OrthoDB" id="3559580at2759"/>
<feature type="domain" description="DUF6590" evidence="2">
    <location>
        <begin position="210"/>
        <end position="349"/>
    </location>
</feature>
<evidence type="ECO:0000313" key="3">
    <source>
        <dbReference type="EMBL" id="CZR67034.1"/>
    </source>
</evidence>
<protein>
    <recommendedName>
        <fullName evidence="2">DUF6590 domain-containing protein</fullName>
    </recommendedName>
</protein>
<dbReference type="PANTHER" id="PTHR35391:SF5">
    <property type="entry name" value="DUF6590 DOMAIN-CONTAINING PROTEIN"/>
    <property type="match status" value="1"/>
</dbReference>
<feature type="region of interest" description="Disordered" evidence="1">
    <location>
        <begin position="624"/>
        <end position="649"/>
    </location>
</feature>
<evidence type="ECO:0000259" key="2">
    <source>
        <dbReference type="Pfam" id="PF20233"/>
    </source>
</evidence>
<organism evidence="3 4">
    <name type="scientific">Phialocephala subalpina</name>
    <dbReference type="NCBI Taxonomy" id="576137"/>
    <lineage>
        <taxon>Eukaryota</taxon>
        <taxon>Fungi</taxon>
        <taxon>Dikarya</taxon>
        <taxon>Ascomycota</taxon>
        <taxon>Pezizomycotina</taxon>
        <taxon>Leotiomycetes</taxon>
        <taxon>Helotiales</taxon>
        <taxon>Mollisiaceae</taxon>
        <taxon>Phialocephala</taxon>
        <taxon>Phialocephala fortinii species complex</taxon>
    </lineage>
</organism>
<evidence type="ECO:0000313" key="4">
    <source>
        <dbReference type="Proteomes" id="UP000184330"/>
    </source>
</evidence>
<dbReference type="InterPro" id="IPR046497">
    <property type="entry name" value="DUF6590"/>
</dbReference>
<dbReference type="Pfam" id="PF20233">
    <property type="entry name" value="DUF6590"/>
    <property type="match status" value="2"/>
</dbReference>
<dbReference type="STRING" id="576137.A0A1L7XPS4"/>
<name>A0A1L7XPS4_9HELO</name>